<feature type="chain" id="PRO_5047239056" evidence="2">
    <location>
        <begin position="26"/>
        <end position="390"/>
    </location>
</feature>
<dbReference type="Proteomes" id="UP001189429">
    <property type="component" value="Unassembled WGS sequence"/>
</dbReference>
<feature type="transmembrane region" description="Helical" evidence="1">
    <location>
        <begin position="321"/>
        <end position="338"/>
    </location>
</feature>
<protein>
    <submittedName>
        <fullName evidence="3">Uncharacterized protein</fullName>
    </submittedName>
</protein>
<keyword evidence="4" id="KW-1185">Reference proteome</keyword>
<feature type="signal peptide" evidence="2">
    <location>
        <begin position="1"/>
        <end position="25"/>
    </location>
</feature>
<organism evidence="3 4">
    <name type="scientific">Prorocentrum cordatum</name>
    <dbReference type="NCBI Taxonomy" id="2364126"/>
    <lineage>
        <taxon>Eukaryota</taxon>
        <taxon>Sar</taxon>
        <taxon>Alveolata</taxon>
        <taxon>Dinophyceae</taxon>
        <taxon>Prorocentrales</taxon>
        <taxon>Prorocentraceae</taxon>
        <taxon>Prorocentrum</taxon>
    </lineage>
</organism>
<keyword evidence="1" id="KW-0472">Membrane</keyword>
<evidence type="ECO:0000256" key="1">
    <source>
        <dbReference type="SAM" id="Phobius"/>
    </source>
</evidence>
<evidence type="ECO:0000256" key="2">
    <source>
        <dbReference type="SAM" id="SignalP"/>
    </source>
</evidence>
<comment type="caution">
    <text evidence="3">The sequence shown here is derived from an EMBL/GenBank/DDBJ whole genome shotgun (WGS) entry which is preliminary data.</text>
</comment>
<reference evidence="3" key="1">
    <citation type="submission" date="2023-10" db="EMBL/GenBank/DDBJ databases">
        <authorList>
            <person name="Chen Y."/>
            <person name="Shah S."/>
            <person name="Dougan E. K."/>
            <person name="Thang M."/>
            <person name="Chan C."/>
        </authorList>
    </citation>
    <scope>NUCLEOTIDE SEQUENCE [LARGE SCALE GENOMIC DNA]</scope>
</reference>
<keyword evidence="1" id="KW-1133">Transmembrane helix</keyword>
<keyword evidence="1" id="KW-0812">Transmembrane</keyword>
<name>A0ABN9TNB4_9DINO</name>
<keyword evidence="2" id="KW-0732">Signal</keyword>
<accession>A0ABN9TNB4</accession>
<dbReference type="EMBL" id="CAUYUJ010014911">
    <property type="protein sequence ID" value="CAK0847556.1"/>
    <property type="molecule type" value="Genomic_DNA"/>
</dbReference>
<gene>
    <name evidence="3" type="ORF">PCOR1329_LOCUS40729</name>
</gene>
<sequence length="390" mass="38905">MAAPCSLKALAHCTVLLLTVRGAFGGDFGVGDIGRAIRSVSQDAPKMPNAVQQRIQHAAENPQRLVGGAGQALAGVDAARAVGTAGVAARSASGALPAVSVAVGGSQAGAGPSTTALPTELPGEAATRSQVVQDALSDAFGGRGVKDAVGKATPGGVAGAIAKLTGARIEGAASRVAERGQEIADAVQDASVKDIVRAASGPAATPVSAVGQAVGRAKRAWAGQRAEAAGLADKAKTATVKDMMDLVGADGAKKGAAIVKGSTWQDLSDAVRRDDVQSAIADPERTAQKIGKSKFLSPTRGRQVIDGADVDGEQNVVDARLVAVIVFAGLAVGAYALLRRLSKPRPAGVGMLSGDHEQDSVAAARSWMGTSARDVISSAPGGNSAGFSRF</sequence>
<evidence type="ECO:0000313" key="4">
    <source>
        <dbReference type="Proteomes" id="UP001189429"/>
    </source>
</evidence>
<evidence type="ECO:0000313" key="3">
    <source>
        <dbReference type="EMBL" id="CAK0847556.1"/>
    </source>
</evidence>
<proteinExistence type="predicted"/>